<dbReference type="RefSeq" id="WP_004244506.1">
    <property type="nucleotide sequence ID" value="NZ_ABFCQN020000027.1"/>
</dbReference>
<dbReference type="AlphaFoldDB" id="A0A1Z1SY76"/>
<dbReference type="InterPro" id="IPR023604">
    <property type="entry name" value="Uncharacterised_SanA"/>
</dbReference>
<evidence type="ECO:0000313" key="9">
    <source>
        <dbReference type="EMBL" id="ARX35545.1"/>
    </source>
</evidence>
<dbReference type="NCBIfam" id="NF008092">
    <property type="entry name" value="PRK10834.1"/>
    <property type="match status" value="1"/>
</dbReference>
<dbReference type="PROSITE" id="PS51257">
    <property type="entry name" value="PROKAR_LIPOPROTEIN"/>
    <property type="match status" value="1"/>
</dbReference>
<dbReference type="CDD" id="cd06259">
    <property type="entry name" value="YdcF-like"/>
    <property type="match status" value="1"/>
</dbReference>
<keyword evidence="2" id="KW-1003">Cell membrane</keyword>
<keyword evidence="3" id="KW-0997">Cell inner membrane</keyword>
<name>A0A1Z1SY76_PROMI</name>
<dbReference type="Proteomes" id="UP000254191">
    <property type="component" value="Unassembled WGS sequence"/>
</dbReference>
<evidence type="ECO:0000313" key="14">
    <source>
        <dbReference type="Proteomes" id="UP000251485"/>
    </source>
</evidence>
<organism evidence="11 14">
    <name type="scientific">Proteus mirabilis</name>
    <dbReference type="NCBI Taxonomy" id="584"/>
    <lineage>
        <taxon>Bacteria</taxon>
        <taxon>Pseudomonadati</taxon>
        <taxon>Pseudomonadota</taxon>
        <taxon>Gammaproteobacteria</taxon>
        <taxon>Enterobacterales</taxon>
        <taxon>Morganellaceae</taxon>
        <taxon>Proteus</taxon>
    </lineage>
</organism>
<dbReference type="OMA" id="DATWYYG"/>
<dbReference type="GeneID" id="6803642"/>
<evidence type="ECO:0000313" key="10">
    <source>
        <dbReference type="EMBL" id="MEY2344435.1"/>
    </source>
</evidence>
<keyword evidence="5" id="KW-1133">Transmembrane helix</keyword>
<dbReference type="PIRSF" id="PIRSF005011">
    <property type="entry name" value="SanA"/>
    <property type="match status" value="1"/>
</dbReference>
<dbReference type="GO" id="GO:0005886">
    <property type="term" value="C:plasma membrane"/>
    <property type="evidence" value="ECO:0007669"/>
    <property type="project" value="UniProtKB-SubCell"/>
</dbReference>
<comment type="subcellular location">
    <subcellularLocation>
        <location evidence="1">Cell inner membrane</location>
        <topology evidence="1">Single-pass membrane protein</topology>
    </subcellularLocation>
</comment>
<evidence type="ECO:0000256" key="7">
    <source>
        <dbReference type="ARBA" id="ARBA00037355"/>
    </source>
</evidence>
<evidence type="ECO:0000256" key="5">
    <source>
        <dbReference type="ARBA" id="ARBA00022989"/>
    </source>
</evidence>
<keyword evidence="6" id="KW-0472">Membrane</keyword>
<protein>
    <submittedName>
        <fullName evidence="10">Outer membrane permeability protein SanA</fullName>
    </submittedName>
    <submittedName>
        <fullName evidence="11">Vancomycin high temperature exclusion protein</fullName>
    </submittedName>
</protein>
<dbReference type="InterPro" id="IPR003848">
    <property type="entry name" value="DUF218"/>
</dbReference>
<evidence type="ECO:0000256" key="6">
    <source>
        <dbReference type="ARBA" id="ARBA00023136"/>
    </source>
</evidence>
<evidence type="ECO:0000313" key="12">
    <source>
        <dbReference type="EMBL" id="SUC19328.1"/>
    </source>
</evidence>
<proteinExistence type="predicted"/>
<reference evidence="10" key="3">
    <citation type="submission" date="2021-05" db="EMBL/GenBank/DDBJ databases">
        <title>First report of NDM-5 and VEB-6 producing Proteus mirabilis isolated from blood of a sepsis patient in Kolkata, India.</title>
        <authorList>
            <person name="Halder G."/>
            <person name="Chaudhuri B."/>
            <person name="Dutta S."/>
        </authorList>
    </citation>
    <scope>NUCLEOTIDE SEQUENCE [LARGE SCALE GENOMIC DNA]</scope>
    <source>
        <strain evidence="10">7049</strain>
    </source>
</reference>
<sequence>MLKRLIYLFLTLFILVAVALIACDRWIGVKTSPYIFEDIDKLPAKKVGMVLGTAKYYTTGYLNQFYQYRIQGAVNAYNSGKVQYLLLSGDNAQHSYNEPNTMRKDLIKAGIPASRIVMDFAGFRTLDSVVRTKEVFGTDGFTIITQRFHCERAVFIALEKGIDAQCFAVASPKSMFKVRVREVLARAGAVVDLYILKREPRFLGPPEAIPAVQNIPDDIKGYPAVSPQEVEALPLNNGKNS</sequence>
<dbReference type="STRING" id="584.AOUC001_12580"/>
<evidence type="ECO:0000256" key="4">
    <source>
        <dbReference type="ARBA" id="ARBA00022692"/>
    </source>
</evidence>
<dbReference type="EMBL" id="UAUE01000031">
    <property type="protein sequence ID" value="SPZ02641.1"/>
    <property type="molecule type" value="Genomic_DNA"/>
</dbReference>
<comment type="function">
    <text evidence="7">Participates in the barrier function of the cell envelope.</text>
</comment>
<reference evidence="14 15" key="2">
    <citation type="submission" date="2018-06" db="EMBL/GenBank/DDBJ databases">
        <authorList>
            <consortium name="Pathogen Informatics"/>
            <person name="Doyle S."/>
        </authorList>
    </citation>
    <scope>NUCLEOTIDE SEQUENCE [LARGE SCALE GENOMIC DNA]</scope>
    <source>
        <strain evidence="11 14">NCTC10975</strain>
        <strain evidence="12 15">NCTC11938</strain>
    </source>
</reference>
<evidence type="ECO:0000313" key="13">
    <source>
        <dbReference type="Proteomes" id="UP000195540"/>
    </source>
</evidence>
<dbReference type="KEGG" id="pvl:AOB99_05600"/>
<dbReference type="EMBL" id="JADQCH020000001">
    <property type="protein sequence ID" value="MEY2344435.1"/>
    <property type="molecule type" value="Genomic_DNA"/>
</dbReference>
<feature type="domain" description="DUF218" evidence="8">
    <location>
        <begin position="49"/>
        <end position="169"/>
    </location>
</feature>
<evidence type="ECO:0000313" key="11">
    <source>
        <dbReference type="EMBL" id="SPZ02641.1"/>
    </source>
</evidence>
<dbReference type="PANTHER" id="PTHR30336:SF0">
    <property type="entry name" value="PROTEIN SANA"/>
    <property type="match status" value="1"/>
</dbReference>
<dbReference type="Pfam" id="PF02698">
    <property type="entry name" value="DUF218"/>
    <property type="match status" value="1"/>
</dbReference>
<dbReference type="Proteomes" id="UP000251485">
    <property type="component" value="Unassembled WGS sequence"/>
</dbReference>
<dbReference type="EMBL" id="UGTS01000004">
    <property type="protein sequence ID" value="SUC19328.1"/>
    <property type="molecule type" value="Genomic_DNA"/>
</dbReference>
<dbReference type="EMBL" id="CP021694">
    <property type="protein sequence ID" value="ARX35545.1"/>
    <property type="molecule type" value="Genomic_DNA"/>
</dbReference>
<reference evidence="9 13" key="1">
    <citation type="submission" date="2017-05" db="EMBL/GenBank/DDBJ databases">
        <title>Whole genome sequencing of Proteus mirabilis AR_0155.</title>
        <authorList>
            <person name="Conlan S."/>
            <person name="Thomas P.J."/>
            <person name="Mullikin J."/>
            <person name="Frank K.M."/>
            <person name="Segre J.A."/>
        </authorList>
    </citation>
    <scope>NUCLEOTIDE SEQUENCE [LARGE SCALE GENOMIC DNA]</scope>
    <source>
        <strain evidence="9 13">AR_0155</strain>
    </source>
</reference>
<evidence type="ECO:0000256" key="2">
    <source>
        <dbReference type="ARBA" id="ARBA00022475"/>
    </source>
</evidence>
<evidence type="ECO:0000256" key="3">
    <source>
        <dbReference type="ARBA" id="ARBA00022519"/>
    </source>
</evidence>
<keyword evidence="4" id="KW-0812">Transmembrane</keyword>
<dbReference type="InterPro" id="IPR051599">
    <property type="entry name" value="Cell_Envelope_Assoc"/>
</dbReference>
<gene>
    <name evidence="10" type="primary">sanA</name>
    <name evidence="9" type="ORF">AM402_15755</name>
    <name evidence="10" type="ORF">I3679_011355</name>
    <name evidence="11" type="ORF">NCTC10975_04612</name>
    <name evidence="12" type="ORF">NCTC11938_01223</name>
</gene>
<evidence type="ECO:0000313" key="15">
    <source>
        <dbReference type="Proteomes" id="UP000254191"/>
    </source>
</evidence>
<evidence type="ECO:0000256" key="1">
    <source>
        <dbReference type="ARBA" id="ARBA00004377"/>
    </source>
</evidence>
<accession>A0A1Z1SY76</accession>
<dbReference type="Proteomes" id="UP000195540">
    <property type="component" value="Chromosome"/>
</dbReference>
<dbReference type="PANTHER" id="PTHR30336">
    <property type="entry name" value="INNER MEMBRANE PROTEIN, PROBABLE PERMEASE"/>
    <property type="match status" value="1"/>
</dbReference>
<evidence type="ECO:0000259" key="8">
    <source>
        <dbReference type="Pfam" id="PF02698"/>
    </source>
</evidence>